<protein>
    <submittedName>
        <fullName evidence="2">Uncharacterized protein</fullName>
    </submittedName>
</protein>
<feature type="transmembrane region" description="Helical" evidence="1">
    <location>
        <begin position="48"/>
        <end position="67"/>
    </location>
</feature>
<evidence type="ECO:0000256" key="1">
    <source>
        <dbReference type="SAM" id="Phobius"/>
    </source>
</evidence>
<name>A0A544VWS5_9MYCO</name>
<reference evidence="2 3" key="1">
    <citation type="submission" date="2018-10" db="EMBL/GenBank/DDBJ databases">
        <title>Draft genome of Mycobacterium hodleri strain B.</title>
        <authorList>
            <person name="Amande T.J."/>
            <person name="Mcgenity T.J."/>
        </authorList>
    </citation>
    <scope>NUCLEOTIDE SEQUENCE [LARGE SCALE GENOMIC DNA]</scope>
    <source>
        <strain evidence="2 3">B</strain>
    </source>
</reference>
<feature type="transmembrane region" description="Helical" evidence="1">
    <location>
        <begin position="25"/>
        <end position="42"/>
    </location>
</feature>
<keyword evidence="1" id="KW-1133">Transmembrane helix</keyword>
<dbReference type="RefSeq" id="WP_142554168.1">
    <property type="nucleotide sequence ID" value="NZ_VIFX01000031.1"/>
</dbReference>
<accession>A0A544VWS5</accession>
<dbReference type="Proteomes" id="UP000315759">
    <property type="component" value="Unassembled WGS sequence"/>
</dbReference>
<comment type="caution">
    <text evidence="2">The sequence shown here is derived from an EMBL/GenBank/DDBJ whole genome shotgun (WGS) entry which is preliminary data.</text>
</comment>
<keyword evidence="3" id="KW-1185">Reference proteome</keyword>
<proteinExistence type="predicted"/>
<sequence length="91" mass="9964">MVATFAGLVLPIFAPRNDIALARRIFWSGVGVAVVSAFFIAFPPDWQSGVQLSALVAFMMLGTAYFTSPYLKFRGKIHAAYRVGRRGGRPI</sequence>
<gene>
    <name evidence="2" type="ORF">D8S82_22195</name>
</gene>
<dbReference type="AlphaFoldDB" id="A0A544VWS5"/>
<dbReference type="EMBL" id="VIFX01000031">
    <property type="protein sequence ID" value="TQR84420.1"/>
    <property type="molecule type" value="Genomic_DNA"/>
</dbReference>
<keyword evidence="1" id="KW-0812">Transmembrane</keyword>
<evidence type="ECO:0000313" key="3">
    <source>
        <dbReference type="Proteomes" id="UP000315759"/>
    </source>
</evidence>
<evidence type="ECO:0000313" key="2">
    <source>
        <dbReference type="EMBL" id="TQR84420.1"/>
    </source>
</evidence>
<keyword evidence="1" id="KW-0472">Membrane</keyword>
<organism evidence="2 3">
    <name type="scientific">Mycolicibacterium hodleri</name>
    <dbReference type="NCBI Taxonomy" id="49897"/>
    <lineage>
        <taxon>Bacteria</taxon>
        <taxon>Bacillati</taxon>
        <taxon>Actinomycetota</taxon>
        <taxon>Actinomycetes</taxon>
        <taxon>Mycobacteriales</taxon>
        <taxon>Mycobacteriaceae</taxon>
        <taxon>Mycolicibacterium</taxon>
    </lineage>
</organism>